<organism evidence="2 3">
    <name type="scientific">Orchesella cincta</name>
    <name type="common">Springtail</name>
    <name type="synonym">Podura cincta</name>
    <dbReference type="NCBI Taxonomy" id="48709"/>
    <lineage>
        <taxon>Eukaryota</taxon>
        <taxon>Metazoa</taxon>
        <taxon>Ecdysozoa</taxon>
        <taxon>Arthropoda</taxon>
        <taxon>Hexapoda</taxon>
        <taxon>Collembola</taxon>
        <taxon>Entomobryomorpha</taxon>
        <taxon>Entomobryoidea</taxon>
        <taxon>Orchesellidae</taxon>
        <taxon>Orchesellinae</taxon>
        <taxon>Orchesella</taxon>
    </lineage>
</organism>
<evidence type="ECO:0000313" key="2">
    <source>
        <dbReference type="EMBL" id="ODM93746.1"/>
    </source>
</evidence>
<evidence type="ECO:0000256" key="1">
    <source>
        <dbReference type="SAM" id="MobiDB-lite"/>
    </source>
</evidence>
<dbReference type="OrthoDB" id="10496705at2759"/>
<protein>
    <submittedName>
        <fullName evidence="2">Uncharacterized protein</fullName>
    </submittedName>
</protein>
<comment type="caution">
    <text evidence="2">The sequence shown here is derived from an EMBL/GenBank/DDBJ whole genome shotgun (WGS) entry which is preliminary data.</text>
</comment>
<reference evidence="2 3" key="1">
    <citation type="journal article" date="2016" name="Genome Biol. Evol.">
        <title>Gene Family Evolution Reflects Adaptation to Soil Environmental Stressors in the Genome of the Collembolan Orchesella cincta.</title>
        <authorList>
            <person name="Faddeeva-Vakhrusheva A."/>
            <person name="Derks M.F."/>
            <person name="Anvar S.Y."/>
            <person name="Agamennone V."/>
            <person name="Suring W."/>
            <person name="Smit S."/>
            <person name="van Straalen N.M."/>
            <person name="Roelofs D."/>
        </authorList>
    </citation>
    <scope>NUCLEOTIDE SEQUENCE [LARGE SCALE GENOMIC DNA]</scope>
    <source>
        <tissue evidence="2">Mixed pool</tissue>
    </source>
</reference>
<name>A0A1D2ML42_ORCCI</name>
<dbReference type="EMBL" id="LJIJ01000924">
    <property type="protein sequence ID" value="ODM93746.1"/>
    <property type="molecule type" value="Genomic_DNA"/>
</dbReference>
<proteinExistence type="predicted"/>
<dbReference type="Proteomes" id="UP000094527">
    <property type="component" value="Unassembled WGS sequence"/>
</dbReference>
<evidence type="ECO:0000313" key="3">
    <source>
        <dbReference type="Proteomes" id="UP000094527"/>
    </source>
</evidence>
<keyword evidence="3" id="KW-1185">Reference proteome</keyword>
<gene>
    <name evidence="2" type="ORF">Ocin01_12936</name>
</gene>
<sequence length="595" mass="65894">MKAIHPSYMPINSFSKYGSLNKKETSKKNLVMLQMLRYECGFDIENENSLEVQICKINCTNPDTPCIHKCCGYDEIYSMGMAGQRGGCLRVDPSRNESIWTPALYSEEGERMNAQQLKDAGIRAHVIQSNPTSFRHLCPRNATTVFPYGEQVADFLAAVLRYPFAALKFKMRKDGWLMSPDDSRGVVAISKSKRTTNYCIDGVHPKLLIAFDLLSPELETYKDNLVASATNNQIASASSVATTSTTTTTTTTTTTQKPTTTTTTTTTLKPTTTTTRPTTTTSTTTSIPSTTATPRPAPVLPVCCPIDPDADDDNGNNEISHHCKSSGIGSQLKAVSEMNSTSSLWIASPNFMHTHKITKFRLEVQPLKCEKWTKAFVHNLGKLLSPTEPVLMPDGMLKMGNDYYRQGEFCVNGVFPNIVEVLVCKTNCSDPQTPCIQKCCAPDEVYSLGVGGKKRGCVPLASEDTPFLPVLYNNMTTKVSDNELESMTPHLVQKYPPKFQYNCYKNVTLVFPFSSDVVQLMNPLAQINLEFKLRRDGRVIYKHPNIRDAKGELIESAFSTFNFCVDLITNSGVDERDDEKKTILFVCAVSPPGNP</sequence>
<dbReference type="OMA" id="ICKINCT"/>
<feature type="region of interest" description="Disordered" evidence="1">
    <location>
        <begin position="241"/>
        <end position="300"/>
    </location>
</feature>
<accession>A0A1D2ML42</accession>
<feature type="compositionally biased region" description="Low complexity" evidence="1">
    <location>
        <begin position="241"/>
        <end position="294"/>
    </location>
</feature>
<dbReference type="STRING" id="48709.A0A1D2ML42"/>
<dbReference type="AlphaFoldDB" id="A0A1D2ML42"/>